<dbReference type="PANTHER" id="PTHR43033">
    <property type="entry name" value="TRNA(ILE)-LYSIDINE SYNTHASE-RELATED"/>
    <property type="match status" value="1"/>
</dbReference>
<dbReference type="Pfam" id="PF01171">
    <property type="entry name" value="ATP_bind_3"/>
    <property type="match status" value="1"/>
</dbReference>
<keyword evidence="2 8" id="KW-0963">Cytoplasm</keyword>
<evidence type="ECO:0000259" key="9">
    <source>
        <dbReference type="SMART" id="SM00977"/>
    </source>
</evidence>
<comment type="caution">
    <text evidence="8">Lacks conserved residue(s) required for the propagation of feature annotation.</text>
</comment>
<comment type="subcellular location">
    <subcellularLocation>
        <location evidence="1 8">Cytoplasm</location>
    </subcellularLocation>
</comment>
<organism evidence="10 11">
    <name type="scientific">Furfurilactobacillus siliginis</name>
    <dbReference type="NCBI Taxonomy" id="348151"/>
    <lineage>
        <taxon>Bacteria</taxon>
        <taxon>Bacillati</taxon>
        <taxon>Bacillota</taxon>
        <taxon>Bacilli</taxon>
        <taxon>Lactobacillales</taxon>
        <taxon>Lactobacillaceae</taxon>
        <taxon>Furfurilactobacillus</taxon>
    </lineage>
</organism>
<dbReference type="STRING" id="348151.IV55_GL000964"/>
<dbReference type="SUPFAM" id="SSF56037">
    <property type="entry name" value="PheT/TilS domain"/>
    <property type="match status" value="1"/>
</dbReference>
<dbReference type="InterPro" id="IPR014729">
    <property type="entry name" value="Rossmann-like_a/b/a_fold"/>
</dbReference>
<keyword evidence="3 8" id="KW-0436">Ligase</keyword>
<dbReference type="SMART" id="SM00977">
    <property type="entry name" value="TilS_C"/>
    <property type="match status" value="1"/>
</dbReference>
<dbReference type="GO" id="GO:0005524">
    <property type="term" value="F:ATP binding"/>
    <property type="evidence" value="ECO:0007669"/>
    <property type="project" value="UniProtKB-KW"/>
</dbReference>
<dbReference type="NCBIfam" id="TIGR02433">
    <property type="entry name" value="lysidine_TilS_C"/>
    <property type="match status" value="1"/>
</dbReference>
<keyword evidence="6" id="KW-0067">ATP-binding</keyword>
<evidence type="ECO:0000256" key="1">
    <source>
        <dbReference type="ARBA" id="ARBA00004496"/>
    </source>
</evidence>
<evidence type="ECO:0000256" key="2">
    <source>
        <dbReference type="ARBA" id="ARBA00022490"/>
    </source>
</evidence>
<evidence type="ECO:0000256" key="4">
    <source>
        <dbReference type="ARBA" id="ARBA00022694"/>
    </source>
</evidence>
<dbReference type="EC" id="6.3.4.19" evidence="8"/>
<dbReference type="CDD" id="cd01992">
    <property type="entry name" value="TilS_N"/>
    <property type="match status" value="1"/>
</dbReference>
<comment type="caution">
    <text evidence="10">The sequence shown here is derived from an EMBL/GenBank/DDBJ whole genome shotgun (WGS) entry which is preliminary data.</text>
</comment>
<comment type="similarity">
    <text evidence="8">Belongs to the tRNA(Ile)-lysidine synthase family.</text>
</comment>
<evidence type="ECO:0000313" key="10">
    <source>
        <dbReference type="EMBL" id="KRN93774.1"/>
    </source>
</evidence>
<reference evidence="10 11" key="1">
    <citation type="journal article" date="2015" name="Genome Announc.">
        <title>Expanding the biotechnology potential of lactobacilli through comparative genomics of 213 strains and associated genera.</title>
        <authorList>
            <person name="Sun Z."/>
            <person name="Harris H.M."/>
            <person name="McCann A."/>
            <person name="Guo C."/>
            <person name="Argimon S."/>
            <person name="Zhang W."/>
            <person name="Yang X."/>
            <person name="Jeffery I.B."/>
            <person name="Cooney J.C."/>
            <person name="Kagawa T.F."/>
            <person name="Liu W."/>
            <person name="Song Y."/>
            <person name="Salvetti E."/>
            <person name="Wrobel A."/>
            <person name="Rasinkangas P."/>
            <person name="Parkhill J."/>
            <person name="Rea M.C."/>
            <person name="O'Sullivan O."/>
            <person name="Ritari J."/>
            <person name="Douillard F.P."/>
            <person name="Paul Ross R."/>
            <person name="Yang R."/>
            <person name="Briner A.E."/>
            <person name="Felis G.E."/>
            <person name="de Vos W.M."/>
            <person name="Barrangou R."/>
            <person name="Klaenhammer T.R."/>
            <person name="Caufield P.W."/>
            <person name="Cui Y."/>
            <person name="Zhang H."/>
            <person name="O'Toole P.W."/>
        </authorList>
    </citation>
    <scope>NUCLEOTIDE SEQUENCE [LARGE SCALE GENOMIC DNA]</scope>
    <source>
        <strain evidence="10 11">DSM 22696</strain>
    </source>
</reference>
<dbReference type="InterPro" id="IPR012796">
    <property type="entry name" value="Lysidine-tRNA-synth_C"/>
</dbReference>
<accession>A0A0R2KWB5</accession>
<evidence type="ECO:0000256" key="7">
    <source>
        <dbReference type="ARBA" id="ARBA00048539"/>
    </source>
</evidence>
<keyword evidence="11" id="KW-1185">Reference proteome</keyword>
<dbReference type="Gene3D" id="3.40.50.620">
    <property type="entry name" value="HUPs"/>
    <property type="match status" value="1"/>
</dbReference>
<evidence type="ECO:0000256" key="8">
    <source>
        <dbReference type="HAMAP-Rule" id="MF_01161"/>
    </source>
</evidence>
<evidence type="ECO:0000313" key="11">
    <source>
        <dbReference type="Proteomes" id="UP000051139"/>
    </source>
</evidence>
<dbReference type="InterPro" id="IPR012795">
    <property type="entry name" value="tRNA_Ile_lys_synt_N"/>
</dbReference>
<evidence type="ECO:0000256" key="6">
    <source>
        <dbReference type="ARBA" id="ARBA00022840"/>
    </source>
</evidence>
<dbReference type="Pfam" id="PF11734">
    <property type="entry name" value="TilS_C"/>
    <property type="match status" value="1"/>
</dbReference>
<comment type="catalytic activity">
    <reaction evidence="7 8">
        <text>cytidine(34) in tRNA(Ile2) + L-lysine + ATP = lysidine(34) in tRNA(Ile2) + AMP + diphosphate + H(+)</text>
        <dbReference type="Rhea" id="RHEA:43744"/>
        <dbReference type="Rhea" id="RHEA-COMP:10625"/>
        <dbReference type="Rhea" id="RHEA-COMP:10670"/>
        <dbReference type="ChEBI" id="CHEBI:15378"/>
        <dbReference type="ChEBI" id="CHEBI:30616"/>
        <dbReference type="ChEBI" id="CHEBI:32551"/>
        <dbReference type="ChEBI" id="CHEBI:33019"/>
        <dbReference type="ChEBI" id="CHEBI:82748"/>
        <dbReference type="ChEBI" id="CHEBI:83665"/>
        <dbReference type="ChEBI" id="CHEBI:456215"/>
        <dbReference type="EC" id="6.3.4.19"/>
    </reaction>
</comment>
<dbReference type="InterPro" id="IPR011063">
    <property type="entry name" value="TilS/TtcA_N"/>
</dbReference>
<sequence>MKGGDEMDNVTAQFRQANQTQHLWTAKDIVVVAVSTGVDSMVLLSLFQSLPESERPHLVVAHVNHKLRAASDDEEAFLKTYLAERNIPLFVGTWSPEQHPKQGIEAAARAFRYEFFAEVMAQTQATLLATAHQKNEQVETGLMRMAAGHSFTSSLQIPWRRQFGHGQLIRPLLNISKLDLRQFAKRNHIPSFEDATNQELTATRNRFRQQIIPLLIEENPQFIADFANSLTMQAAVNDYVLTQATAMLVEVAGSVTKVLSQSLPAALLLKQAFAQVQPSVSVTMAAWQNAAHGLQVGPAQADYPLTANWILRRRYDQFDFLETEKKRTGTRRQEQTMVPLNKWTQLTGDTVVGAFDAQATVVIQPAWHSAHLTVEKAQLPLMIRTAQPDDRLALKGGGHQTVQRIWINQRVTREQRDQQLLVVGADGTPLWLVGQRVAATSPIDSTHQLVEICINFGQGAKHG</sequence>
<dbReference type="SUPFAM" id="SSF52402">
    <property type="entry name" value="Adenine nucleotide alpha hydrolases-like"/>
    <property type="match status" value="1"/>
</dbReference>
<comment type="function">
    <text evidence="8">Ligates lysine onto the cytidine present at position 34 of the AUA codon-specific tRNA(Ile) that contains the anticodon CAU, in an ATP-dependent manner. Cytidine is converted to lysidine, thus changing the amino acid specificity of the tRNA from methionine to isoleucine.</text>
</comment>
<gene>
    <name evidence="8" type="primary">tilS</name>
    <name evidence="10" type="ORF">IV55_GL000964</name>
</gene>
<feature type="domain" description="Lysidine-tRNA(Ile) synthetase C-terminal" evidence="9">
    <location>
        <begin position="381"/>
        <end position="452"/>
    </location>
</feature>
<dbReference type="GO" id="GO:0006400">
    <property type="term" value="P:tRNA modification"/>
    <property type="evidence" value="ECO:0007669"/>
    <property type="project" value="UniProtKB-UniRule"/>
</dbReference>
<keyword evidence="5" id="KW-0547">Nucleotide-binding</keyword>
<dbReference type="PATRIC" id="fig|348151.3.peg.989"/>
<dbReference type="InterPro" id="IPR012094">
    <property type="entry name" value="tRNA_Ile_lys_synt"/>
</dbReference>
<dbReference type="NCBIfam" id="TIGR02432">
    <property type="entry name" value="lysidine_TilS_N"/>
    <property type="match status" value="1"/>
</dbReference>
<name>A0A0R2KWB5_9LACO</name>
<evidence type="ECO:0000256" key="5">
    <source>
        <dbReference type="ARBA" id="ARBA00022741"/>
    </source>
</evidence>
<dbReference type="GO" id="GO:0005737">
    <property type="term" value="C:cytoplasm"/>
    <property type="evidence" value="ECO:0007669"/>
    <property type="project" value="UniProtKB-SubCell"/>
</dbReference>
<dbReference type="EMBL" id="JQCB01000020">
    <property type="protein sequence ID" value="KRN93774.1"/>
    <property type="molecule type" value="Genomic_DNA"/>
</dbReference>
<keyword evidence="4 8" id="KW-0819">tRNA processing</keyword>
<protein>
    <recommendedName>
        <fullName evidence="8">tRNA(Ile)-lysidine synthase</fullName>
        <ecNumber evidence="8">6.3.4.19</ecNumber>
    </recommendedName>
    <alternativeName>
        <fullName evidence="8">tRNA(Ile)-2-lysyl-cytidine synthase</fullName>
    </alternativeName>
    <alternativeName>
        <fullName evidence="8">tRNA(Ile)-lysidine synthetase</fullName>
    </alternativeName>
</protein>
<evidence type="ECO:0000256" key="3">
    <source>
        <dbReference type="ARBA" id="ARBA00022598"/>
    </source>
</evidence>
<dbReference type="AlphaFoldDB" id="A0A0R2KWB5"/>
<dbReference type="PANTHER" id="PTHR43033:SF1">
    <property type="entry name" value="TRNA(ILE)-LYSIDINE SYNTHASE-RELATED"/>
    <property type="match status" value="1"/>
</dbReference>
<dbReference type="Proteomes" id="UP000051139">
    <property type="component" value="Unassembled WGS sequence"/>
</dbReference>
<dbReference type="HAMAP" id="MF_01161">
    <property type="entry name" value="tRNA_Ile_lys_synt"/>
    <property type="match status" value="1"/>
</dbReference>
<dbReference type="GO" id="GO:0032267">
    <property type="term" value="F:tRNA(Ile)-lysidine synthase activity"/>
    <property type="evidence" value="ECO:0007669"/>
    <property type="project" value="UniProtKB-EC"/>
</dbReference>
<proteinExistence type="inferred from homology"/>